<dbReference type="GO" id="GO:0030414">
    <property type="term" value="F:peptidase inhibitor activity"/>
    <property type="evidence" value="ECO:0007669"/>
    <property type="project" value="UniProtKB-KW"/>
</dbReference>
<feature type="domain" description="EGF-like" evidence="5">
    <location>
        <begin position="2674"/>
        <end position="2707"/>
    </location>
</feature>
<feature type="domain" description="EGF-like" evidence="5">
    <location>
        <begin position="1571"/>
        <end position="1604"/>
    </location>
</feature>
<dbReference type="InterPro" id="IPR002919">
    <property type="entry name" value="TIL_dom"/>
</dbReference>
<protein>
    <submittedName>
        <fullName evidence="6">SCO-spondin</fullName>
    </submittedName>
</protein>
<evidence type="ECO:0000256" key="2">
    <source>
        <dbReference type="ARBA" id="ARBA00023157"/>
    </source>
</evidence>
<feature type="compositionally biased region" description="Polar residues" evidence="3">
    <location>
        <begin position="3085"/>
        <end position="3103"/>
    </location>
</feature>
<feature type="region of interest" description="Disordered" evidence="3">
    <location>
        <begin position="3078"/>
        <end position="3103"/>
    </location>
</feature>
<dbReference type="EMBL" id="BPLQ01006749">
    <property type="protein sequence ID" value="GIY24856.1"/>
    <property type="molecule type" value="Genomic_DNA"/>
</dbReference>
<dbReference type="PANTHER" id="PTHR23259:SF70">
    <property type="entry name" value="ACCESSORY GLAND PROTEIN ACP62F-RELATED"/>
    <property type="match status" value="1"/>
</dbReference>
<evidence type="ECO:0000313" key="6">
    <source>
        <dbReference type="EMBL" id="GIY24856.1"/>
    </source>
</evidence>
<feature type="domain" description="EGF-like" evidence="5">
    <location>
        <begin position="2917"/>
        <end position="2941"/>
    </location>
</feature>
<dbReference type="Proteomes" id="UP001054837">
    <property type="component" value="Unassembled WGS sequence"/>
</dbReference>
<dbReference type="Gene3D" id="2.10.25.10">
    <property type="entry name" value="Laminin"/>
    <property type="match status" value="52"/>
</dbReference>
<accession>A0AAV4RV95</accession>
<feature type="domain" description="EGF-like" evidence="5">
    <location>
        <begin position="644"/>
        <end position="668"/>
    </location>
</feature>
<feature type="domain" description="EGF-like" evidence="5">
    <location>
        <begin position="53"/>
        <end position="77"/>
    </location>
</feature>
<feature type="domain" description="EGF-like" evidence="5">
    <location>
        <begin position="509"/>
        <end position="553"/>
    </location>
</feature>
<feature type="domain" description="EGF-like" evidence="5">
    <location>
        <begin position="270"/>
        <end position="307"/>
    </location>
</feature>
<evidence type="ECO:0000313" key="7">
    <source>
        <dbReference type="Proteomes" id="UP001054837"/>
    </source>
</evidence>
<dbReference type="PANTHER" id="PTHR23259">
    <property type="entry name" value="RIDDLE"/>
    <property type="match status" value="1"/>
</dbReference>
<feature type="domain" description="EGF-like" evidence="5">
    <location>
        <begin position="2557"/>
        <end position="2591"/>
    </location>
</feature>
<dbReference type="SMART" id="SM00181">
    <property type="entry name" value="EGF"/>
    <property type="match status" value="21"/>
</dbReference>
<name>A0AAV4RV95_9ARAC</name>
<dbReference type="CDD" id="cd19941">
    <property type="entry name" value="TIL"/>
    <property type="match status" value="51"/>
</dbReference>
<keyword evidence="1" id="KW-0646">Protease inhibitor</keyword>
<feature type="region of interest" description="Disordered" evidence="3">
    <location>
        <begin position="3132"/>
        <end position="3199"/>
    </location>
</feature>
<keyword evidence="7" id="KW-1185">Reference proteome</keyword>
<dbReference type="InterPro" id="IPR036084">
    <property type="entry name" value="Ser_inhib-like_sf"/>
</dbReference>
<reference evidence="6 7" key="1">
    <citation type="submission" date="2021-06" db="EMBL/GenBank/DDBJ databases">
        <title>Caerostris darwini draft genome.</title>
        <authorList>
            <person name="Kono N."/>
            <person name="Arakawa K."/>
        </authorList>
    </citation>
    <scope>NUCLEOTIDE SEQUENCE [LARGE SCALE GENOMIC DNA]</scope>
</reference>
<dbReference type="InterPro" id="IPR000742">
    <property type="entry name" value="EGF"/>
</dbReference>
<gene>
    <name evidence="6" type="primary">SSPO</name>
    <name evidence="6" type="ORF">CDAR_613541</name>
</gene>
<evidence type="ECO:0000256" key="3">
    <source>
        <dbReference type="SAM" id="MobiDB-lite"/>
    </source>
</evidence>
<feature type="domain" description="EGF-like" evidence="5">
    <location>
        <begin position="1271"/>
        <end position="1314"/>
    </location>
</feature>
<evidence type="ECO:0000259" key="5">
    <source>
        <dbReference type="SMART" id="SM00181"/>
    </source>
</evidence>
<dbReference type="SUPFAM" id="SSF57567">
    <property type="entry name" value="Serine protease inhibitors"/>
    <property type="match status" value="51"/>
</dbReference>
<dbReference type="Pfam" id="PF01826">
    <property type="entry name" value="TIL"/>
    <property type="match status" value="51"/>
</dbReference>
<proteinExistence type="predicted"/>
<feature type="domain" description="EGF-like" evidence="5">
    <location>
        <begin position="1513"/>
        <end position="1546"/>
    </location>
</feature>
<feature type="domain" description="EGF-like" evidence="5">
    <location>
        <begin position="802"/>
        <end position="844"/>
    </location>
</feature>
<evidence type="ECO:0000256" key="4">
    <source>
        <dbReference type="SAM" id="SignalP"/>
    </source>
</evidence>
<comment type="caution">
    <text evidence="6">The sequence shown here is derived from an EMBL/GenBank/DDBJ whole genome shotgun (WGS) entry which is preliminary data.</text>
</comment>
<dbReference type="InterPro" id="IPR051368">
    <property type="entry name" value="SerProtInhib-TIL_Domain"/>
</dbReference>
<feature type="domain" description="EGF-like" evidence="5">
    <location>
        <begin position="1154"/>
        <end position="1196"/>
    </location>
</feature>
<feature type="domain" description="EGF-like" evidence="5">
    <location>
        <begin position="95"/>
        <end position="136"/>
    </location>
</feature>
<keyword evidence="2" id="KW-1015">Disulfide bond</keyword>
<feature type="domain" description="EGF-like" evidence="5">
    <location>
        <begin position="987"/>
        <end position="1020"/>
    </location>
</feature>
<feature type="signal peptide" evidence="4">
    <location>
        <begin position="1"/>
        <end position="20"/>
    </location>
</feature>
<evidence type="ECO:0000256" key="1">
    <source>
        <dbReference type="ARBA" id="ARBA00022690"/>
    </source>
</evidence>
<feature type="domain" description="EGF-like" evidence="5">
    <location>
        <begin position="1803"/>
        <end position="1836"/>
    </location>
</feature>
<sequence>MEIRLLLLLGLGFLFKEGLTFRGNATDFCGEAEEYHTCGPCEVTCENPFNKEPCTTPCHPGCFCKPGLLRGQDNKCVPLQECHLPSCGENQEYLECGSSCPMTCSNFQDSVFCTKGCTKGCFCKPGYVLGPNRTCILPQNCPIGPCRDNEMTADCENPCNTCVQRGKCIFNYCSRGCDCKPGFFRNSSGLCVEAKHCDVQESQCPTHEHFVPCVNQCNDCWSRGDCEQSECQPGCDCHPGYFRNDNGDCIPETQCIGAEVACGLNEEYTDCVSPCNDCLKQGNCKYHCEYGCDCKKGYFRDSKGICIPAEQCSTGVESRNCYNCRHTCSKDEQYYICMPTCKTTCANLNDTTVLCSADCRSGCFCKQGLVRGKDGNCIKPSECSIECDNAEMYSSCGPACQVSCANFGKPIMCTPQCVKGCFCKGGLIRGPRGKCIKPEFCPAECGENEEYSQCGPACPSSCADQTPACNRECVRGCFCKPGFVRGPNGKCISPAFCPTVCGLNEEFLECGPDCPLFCTNYTNPQFPETGQRKCVTGCFCKPGFVRGPNGSCIPPTSCPSVCGENEEHQECGTACPASCTNHTTPRPCPNLCVRGCFCRRGFVRGPNGKCILPHFCPVVCREREEYMDCGPPCPSTCENVGQLPCAVPCLKGCFCKPGLVRGPDSKCIPPALCPVVCNENEEFKECGSSCPITCDNLAHPPTTCSLPCTRGCFCKPGFVRGPDGKCCLPSSCPFVCGANEEFKDCGSGCPAICSNFTTQSLCPSTCVKGCFCRKGFVRGPTGKCILPQSCPVMCPLNEVFQECGSACQYTCEDLGKAASVCRLPCVRGCFCKPGHIRDREGRCILPHFCPVVCGKNEVFKDCGSACPARCSDRLQPVVCPAVCVSGCFCRDGFVRDPAGTCVPPELCPVVCKENEVFDRCASSCQPTCETLSRPSNLPCNFKCVQGCICKFGYVRDQFGNCILPSFCPIVCGENEMFQECGTACPTTCSNLKGQSLCQEKCVKGCFCRDGFVRDSSGKCILPQLCPVVCKENEIFQNCSSPCQRTCENMRKPLSACTLPCVKGCSCKPGHVRDSTGNCILPQFCPIVCGENEEFQECGTSCPVNCTNLLQQRICPQICVKGCFCKPGLVRDPLGKCIPPNLCPVVCKENELFLECGSACEHTCDNLGVPPSSCKLPCTKGCFCKPGFVRNRNGRCILPNFCPIVCGINEEFQECGTSCPVDCNNMLNPPVCRSPCVKGCFCKVGFVKDPTGKCVPAELCPVVCKQNEEFKDCGQPCQVTCENLGIPDTRCNQSSCTKGCFCNPGFVRDKQGNCILPKLCPPICGKNEEFKECGTACPVTCVNRNQQIKCQERCVKGCFCKDGFVRDPSGKCCLPTLCPVVCGENEEFKECGTSCPTTCVNRNQRNLCQERCTKGCFCRDGFVRDPTGKCVLPRFCPVVCGENEEFKECGTACPVTCVNRNQQIKCQERCVKGCFCKDGFVRNPSGKCCLPKLCPVVCGENEEFKECGTSCPTTCANRNQRTLCQERCVKGCFCRDGFIRDPSGKCVSPQFCLVVCGENEEFKECGTSCPTTCANRNQRNLCQERCIKGCFCRDGFVRDPTGKCVLPRFCPVICGENEEFKECGTACPLTCFNRNQQIKCQERCVKGCFCKDGFVRDPSGKCCPPQLCPVVCGENEEFKECGTSCPTTCANRIQRNVCLERCAKGCFCRDGFIRDPTGKCVLPQFCPVVCGENEEFKECGTACPLTCFNRNQQIKCQERCVKGCFCKDGFVRDPSGKCCPPQLCPVVCGENEEFKECGTSCPTTCANRNQRNLCQERCAKGCFCRDGFVRDPTGKCVLPRFCPVICGENEEFKECGTACPLTCFNRNQQIKCQERCVKGCFCKDGFVRDPSGKCCPPQLCPVVCGENEEFKECGTSCPTTCANRIQRNICLERCAKGCFCRDGFIRDPTGKCVLPQFCPVVCGENEEFKECGTACPLTCFNRNQQIKCQKRCVKGCFCKDGFVRDPSGKCCPPQLCPVVCGENEEFKECGTSCPTTCANRIQRNICLERCAKGCFCRDGFIRDPTGKCVLPQFCPVVCGENEEFKECGTACPLTCVDRNKQIKCHERCVKGCFCKDGFVRDPSGKCCPPQLCPVVCGENEEFKECGTSCPTTCANRNQRNLCQERCAKGCFCRDGFVRDPTGKCVLPRFCPVICGENEEFKECGTACPLTCFNRNQQIKCQERCVKGCFCKDGFVRDPSGKCCPPQLCPVVCGENEEFKECGTSCPTTCANRIQRNICLERCAKGCFCRDGFIRDPTGKCVLPQFCPVVCGENEEFKECGTACPLTCFNRNQQIKCQKRCVKGCFCKDGFVRDPSGKCCPPQLCPVVCGENEEFKECGTSCPTTCANRIQRNVCLERCAKGCFCRDGFIRDPTGKCVLPQFCPVVCGENEEFKECGTACPLTCVDRNKQIKCHERCVKGCFCKDGFVRDPSGKCCPPQLCPVVCGENEEFKECGTSCPATCANRNQRNLCQERCAKGCFCRDGFVRDPTGKCVLPRFCPVVCGENEEFKNCGTACPTTCVNRNQRTTLCQERCVKGCFCREGFIKDPSGKCVLPQFCPVVCGENEEFKKCGTACPLTCVNRNQPIKCQERCVKGCFCKDGFVRDPSGKCCLPVFCPVVCRENEEFKECGTSCPTTCDNRNQRTLCQERCVKGCFCRDGFVRGPGGKCVPPQFCPVVCGENEEFKECGTPCPATCVSRNKKILCQEKCVRGCFCRDGFVRDSSGKCILPRFCPVVCGENEEFKECGTACPATCVNRNKKILCQEKCTRGCFCRDGFVRDPSGKCCPPEQCPIICKGNEEFKECGPPCPANCTHPVPIISGKIASICVRGCFCKAGLVRAEDGNCILPELCPQVCGKNEEFQNCGIACPVTCANLTNPRRCSLPCISGCFCKPGFVKNSFGQCIPSNQCPEDCSKPNEEFRECGPPCIETCSRIESRHNCGKFCVKGCFCKTGFVRDIDGNCIKPSDCPIEPQSCPPEETYYACMPTCGSTCDTLNLESVRTCTKVCRPGCFCKRGFVKRRDGKCIPPRLCPGLRFEGRRSGVHDGTETSIEEQSTTPKSMTQEVSQNSSFTILSVTTPTAAVKQTDSIITINPESTTVETPKTKTTCKSTPLAAEKSTSPTAEKSTSPATDQSTLPATNKTKMGDPQLTTSVWTTALPTIP</sequence>
<feature type="domain" description="EGF-like" evidence="5">
    <location>
        <begin position="154"/>
        <end position="192"/>
    </location>
</feature>
<feature type="compositionally biased region" description="Low complexity" evidence="3">
    <location>
        <begin position="3134"/>
        <end position="3149"/>
    </location>
</feature>
<keyword evidence="4" id="KW-0732">Signal</keyword>
<feature type="chain" id="PRO_5043472805" evidence="4">
    <location>
        <begin position="21"/>
        <end position="3199"/>
    </location>
</feature>
<feature type="compositionally biased region" description="Polar residues" evidence="3">
    <location>
        <begin position="3154"/>
        <end position="3199"/>
    </location>
</feature>
<organism evidence="6 7">
    <name type="scientific">Caerostris darwini</name>
    <dbReference type="NCBI Taxonomy" id="1538125"/>
    <lineage>
        <taxon>Eukaryota</taxon>
        <taxon>Metazoa</taxon>
        <taxon>Ecdysozoa</taxon>
        <taxon>Arthropoda</taxon>
        <taxon>Chelicerata</taxon>
        <taxon>Arachnida</taxon>
        <taxon>Araneae</taxon>
        <taxon>Araneomorphae</taxon>
        <taxon>Entelegynae</taxon>
        <taxon>Araneoidea</taxon>
        <taxon>Araneidae</taxon>
        <taxon>Caerostris</taxon>
    </lineage>
</organism>
<feature type="domain" description="EGF-like" evidence="5">
    <location>
        <begin position="1037"/>
        <end position="1079"/>
    </location>
</feature>
<feature type="domain" description="EGF-like" evidence="5">
    <location>
        <begin position="2151"/>
        <end position="2184"/>
    </location>
</feature>
<feature type="domain" description="EGF-like" evidence="5">
    <location>
        <begin position="2840"/>
        <end position="2883"/>
    </location>
</feature>
<feature type="domain" description="EGF-like" evidence="5">
    <location>
        <begin position="2724"/>
        <end position="2765"/>
    </location>
</feature>
<feature type="domain" description="EGF-like" evidence="5">
    <location>
        <begin position="212"/>
        <end position="250"/>
    </location>
</feature>